<dbReference type="Proteomes" id="UP001642464">
    <property type="component" value="Unassembled WGS sequence"/>
</dbReference>
<gene>
    <name evidence="2" type="ORF">SCF082_LOCUS1429</name>
</gene>
<organism evidence="2 3">
    <name type="scientific">Durusdinium trenchii</name>
    <dbReference type="NCBI Taxonomy" id="1381693"/>
    <lineage>
        <taxon>Eukaryota</taxon>
        <taxon>Sar</taxon>
        <taxon>Alveolata</taxon>
        <taxon>Dinophyceae</taxon>
        <taxon>Suessiales</taxon>
        <taxon>Symbiodiniaceae</taxon>
        <taxon>Durusdinium</taxon>
    </lineage>
</organism>
<dbReference type="EMBL" id="CAXAMM010000692">
    <property type="protein sequence ID" value="CAK8988538.1"/>
    <property type="molecule type" value="Genomic_DNA"/>
</dbReference>
<name>A0ABP0HFL7_9DINO</name>
<comment type="caution">
    <text evidence="2">The sequence shown here is derived from an EMBL/GenBank/DDBJ whole genome shotgun (WGS) entry which is preliminary data.</text>
</comment>
<feature type="region of interest" description="Disordered" evidence="1">
    <location>
        <begin position="47"/>
        <end position="92"/>
    </location>
</feature>
<protein>
    <submittedName>
        <fullName evidence="2">Uncharacterized protein</fullName>
    </submittedName>
</protein>
<feature type="compositionally biased region" description="Polar residues" evidence="1">
    <location>
        <begin position="57"/>
        <end position="67"/>
    </location>
</feature>
<sequence length="176" mass="19193">MAIPLHLDNASLTWKCKPASGEDRANFALAEAREHCLDIKDEEEFEDYGDSLPISPSVKSTATTPSRSGRRAERRARRRREAQKAAQQVNSRGSTVTFAELGVECNQTMPGMTPLEGNWPGIMSTAPAEQSKAALFLPPGWDAQTLPAVNKGDTLGRPFHLAKCTWLPGCAWGVDN</sequence>
<accession>A0ABP0HFL7</accession>
<evidence type="ECO:0000313" key="3">
    <source>
        <dbReference type="Proteomes" id="UP001642464"/>
    </source>
</evidence>
<reference evidence="2 3" key="1">
    <citation type="submission" date="2024-02" db="EMBL/GenBank/DDBJ databases">
        <authorList>
            <person name="Chen Y."/>
            <person name="Shah S."/>
            <person name="Dougan E. K."/>
            <person name="Thang M."/>
            <person name="Chan C."/>
        </authorList>
    </citation>
    <scope>NUCLEOTIDE SEQUENCE [LARGE SCALE GENOMIC DNA]</scope>
</reference>
<keyword evidence="3" id="KW-1185">Reference proteome</keyword>
<feature type="compositionally biased region" description="Basic residues" evidence="1">
    <location>
        <begin position="68"/>
        <end position="81"/>
    </location>
</feature>
<evidence type="ECO:0000313" key="2">
    <source>
        <dbReference type="EMBL" id="CAK8988538.1"/>
    </source>
</evidence>
<evidence type="ECO:0000256" key="1">
    <source>
        <dbReference type="SAM" id="MobiDB-lite"/>
    </source>
</evidence>
<proteinExistence type="predicted"/>